<protein>
    <submittedName>
        <fullName evidence="1">Uncharacterized protein</fullName>
    </submittedName>
</protein>
<dbReference type="EMBL" id="QOQW01000001">
    <property type="protein sequence ID" value="RCK81642.1"/>
    <property type="molecule type" value="Genomic_DNA"/>
</dbReference>
<comment type="caution">
    <text evidence="1">The sequence shown here is derived from an EMBL/GenBank/DDBJ whole genome shotgun (WGS) entry which is preliminary data.</text>
</comment>
<evidence type="ECO:0000313" key="2">
    <source>
        <dbReference type="Proteomes" id="UP000252355"/>
    </source>
</evidence>
<dbReference type="AlphaFoldDB" id="A0A367ZWB0"/>
<name>A0A367ZWB0_9BACT</name>
<gene>
    <name evidence="1" type="ORF">OZSIB_0776</name>
</gene>
<sequence>MKITLREIGDAAFAILMGYLHRGGTDPGAEVTLSSSDLQETIFLRLIDTTLLLMKIFPHKNFLEQSVYRIEVFRTRPGDLRGNRIAFVEIPKGDDVREEVRLFIEGVLSQCDL</sequence>
<accession>A0A367ZWB0</accession>
<reference evidence="1 2" key="1">
    <citation type="submission" date="2018-05" db="EMBL/GenBank/DDBJ databases">
        <title>A metagenomic window into the 2 km-deep terrestrial subsurface aquifer revealed taxonomically and functionally diverse microbial community comprising novel uncultured bacterial lineages.</title>
        <authorList>
            <person name="Kadnikov V.V."/>
            <person name="Mardanov A.V."/>
            <person name="Beletsky A.V."/>
            <person name="Banks D."/>
            <person name="Pimenov N.V."/>
            <person name="Frank Y.A."/>
            <person name="Karnachuk O.V."/>
            <person name="Ravin N.V."/>
        </authorList>
    </citation>
    <scope>NUCLEOTIDE SEQUENCE [LARGE SCALE GENOMIC DNA]</scope>
    <source>
        <strain evidence="1">BY5</strain>
    </source>
</reference>
<evidence type="ECO:0000313" key="1">
    <source>
        <dbReference type="EMBL" id="RCK81642.1"/>
    </source>
</evidence>
<proteinExistence type="predicted"/>
<dbReference type="Proteomes" id="UP000252355">
    <property type="component" value="Unassembled WGS sequence"/>
</dbReference>
<organism evidence="1 2">
    <name type="scientific">Candidatus Ozemobacter sibiricus</name>
    <dbReference type="NCBI Taxonomy" id="2268124"/>
    <lineage>
        <taxon>Bacteria</taxon>
        <taxon>Candidatus Ozemobacteria</taxon>
        <taxon>Candidatus Ozemobacterales</taxon>
        <taxon>Candidatus Ozemobacteraceae</taxon>
        <taxon>Candidatus Ozemobacter</taxon>
    </lineage>
</organism>